<evidence type="ECO:0000313" key="2">
    <source>
        <dbReference type="EMBL" id="KZV87479.1"/>
    </source>
</evidence>
<dbReference type="OrthoDB" id="61321at2759"/>
<dbReference type="AlphaFoldDB" id="A0A166A0P3"/>
<keyword evidence="3" id="KW-1185">Reference proteome</keyword>
<evidence type="ECO:0008006" key="4">
    <source>
        <dbReference type="Google" id="ProtNLM"/>
    </source>
</evidence>
<proteinExistence type="predicted"/>
<reference evidence="2 3" key="1">
    <citation type="journal article" date="2016" name="Mol. Biol. Evol.">
        <title>Comparative Genomics of Early-Diverging Mushroom-Forming Fungi Provides Insights into the Origins of Lignocellulose Decay Capabilities.</title>
        <authorList>
            <person name="Nagy L.G."/>
            <person name="Riley R."/>
            <person name="Tritt A."/>
            <person name="Adam C."/>
            <person name="Daum C."/>
            <person name="Floudas D."/>
            <person name="Sun H."/>
            <person name="Yadav J.S."/>
            <person name="Pangilinan J."/>
            <person name="Larsson K.H."/>
            <person name="Matsuura K."/>
            <person name="Barry K."/>
            <person name="Labutti K."/>
            <person name="Kuo R."/>
            <person name="Ohm R.A."/>
            <person name="Bhattacharya S.S."/>
            <person name="Shirouzu T."/>
            <person name="Yoshinaga Y."/>
            <person name="Martin F.M."/>
            <person name="Grigoriev I.V."/>
            <person name="Hibbett D.S."/>
        </authorList>
    </citation>
    <scope>NUCLEOTIDE SEQUENCE [LARGE SCALE GENOMIC DNA]</scope>
    <source>
        <strain evidence="2 3">HHB12029</strain>
    </source>
</reference>
<dbReference type="CDD" id="cd09620">
    <property type="entry name" value="CBM9_like_3"/>
    <property type="match status" value="1"/>
</dbReference>
<protein>
    <recommendedName>
        <fullName evidence="4">Carbohydrate-binding domain-containing protein</fullName>
    </recommendedName>
</protein>
<sequence length="229" mass="24820">MLAATVLALATAALAHKGHSVAPKVPSLRVPACPAVGTATFSKSVPDLAPFPTTSVALCYSASTIEFTFTAQNETNFFFNETYTTNGNIWEYEVMEAFVYKGTNDPATYLEIEVAPNNVTFQSFVYNPSKVRTPGTPFDHAFISDPIGDGLVATTTLDKAASKWTSTFSLPLALFSVDAGTAKGTKWRMNFFRTVVSPATFPDQFLGAWNPPDEASFHKTPFFGNVLFV</sequence>
<gene>
    <name evidence="2" type="ORF">EXIGLDRAFT_723697</name>
</gene>
<name>A0A166A0P3_EXIGL</name>
<dbReference type="SUPFAM" id="SSF49344">
    <property type="entry name" value="CBD9-like"/>
    <property type="match status" value="1"/>
</dbReference>
<feature type="chain" id="PRO_5013085367" description="Carbohydrate-binding domain-containing protein" evidence="1">
    <location>
        <begin position="16"/>
        <end position="229"/>
    </location>
</feature>
<evidence type="ECO:0000256" key="1">
    <source>
        <dbReference type="SAM" id="SignalP"/>
    </source>
</evidence>
<dbReference type="Gene3D" id="2.60.40.1190">
    <property type="match status" value="1"/>
</dbReference>
<accession>A0A166A0P3</accession>
<evidence type="ECO:0000313" key="3">
    <source>
        <dbReference type="Proteomes" id="UP000077266"/>
    </source>
</evidence>
<dbReference type="STRING" id="1314781.A0A166A0P3"/>
<organism evidence="2 3">
    <name type="scientific">Exidia glandulosa HHB12029</name>
    <dbReference type="NCBI Taxonomy" id="1314781"/>
    <lineage>
        <taxon>Eukaryota</taxon>
        <taxon>Fungi</taxon>
        <taxon>Dikarya</taxon>
        <taxon>Basidiomycota</taxon>
        <taxon>Agaricomycotina</taxon>
        <taxon>Agaricomycetes</taxon>
        <taxon>Auriculariales</taxon>
        <taxon>Exidiaceae</taxon>
        <taxon>Exidia</taxon>
    </lineage>
</organism>
<dbReference type="Proteomes" id="UP000077266">
    <property type="component" value="Unassembled WGS sequence"/>
</dbReference>
<feature type="signal peptide" evidence="1">
    <location>
        <begin position="1"/>
        <end position="15"/>
    </location>
</feature>
<keyword evidence="1" id="KW-0732">Signal</keyword>
<dbReference type="InParanoid" id="A0A166A0P3"/>
<dbReference type="EMBL" id="KV426124">
    <property type="protein sequence ID" value="KZV87479.1"/>
    <property type="molecule type" value="Genomic_DNA"/>
</dbReference>